<keyword evidence="3" id="KW-1185">Reference proteome</keyword>
<dbReference type="RefSeq" id="WP_353982648.1">
    <property type="nucleotide sequence ID" value="NZ_JBEWLY010000007.1"/>
</dbReference>
<proteinExistence type="predicted"/>
<evidence type="ECO:0000256" key="1">
    <source>
        <dbReference type="SAM" id="Phobius"/>
    </source>
</evidence>
<organism evidence="2 3">
    <name type="scientific">Novosphingobium kalidii</name>
    <dbReference type="NCBI Taxonomy" id="3230299"/>
    <lineage>
        <taxon>Bacteria</taxon>
        <taxon>Pseudomonadati</taxon>
        <taxon>Pseudomonadota</taxon>
        <taxon>Alphaproteobacteria</taxon>
        <taxon>Sphingomonadales</taxon>
        <taxon>Sphingomonadaceae</taxon>
        <taxon>Novosphingobium</taxon>
    </lineage>
</organism>
<name>A0ABV2CYL0_9SPHN</name>
<reference evidence="2 3" key="1">
    <citation type="submission" date="2024-07" db="EMBL/GenBank/DDBJ databases">
        <title>Novosphingobium kalidii RD2P27.</title>
        <authorList>
            <person name="Sun J.-Q."/>
        </authorList>
    </citation>
    <scope>NUCLEOTIDE SEQUENCE [LARGE SCALE GENOMIC DNA]</scope>
    <source>
        <strain evidence="2 3">RD2P27</strain>
    </source>
</reference>
<sequence>MDPISSYRDFTEALKAFTGMSPQMLHVHAGMAIYLASQLLLGSRRASWVALLVVLEIELFNEVMNYLFYGSWRWADTLSDIAFTLFWPTMCVSVGKYRRWRWARRRMVQALTASQLTVPASA</sequence>
<keyword evidence="1" id="KW-0812">Transmembrane</keyword>
<dbReference type="EMBL" id="JBEWLY010000007">
    <property type="protein sequence ID" value="MET1754239.1"/>
    <property type="molecule type" value="Genomic_DNA"/>
</dbReference>
<keyword evidence="1" id="KW-0472">Membrane</keyword>
<comment type="caution">
    <text evidence="2">The sequence shown here is derived from an EMBL/GenBank/DDBJ whole genome shotgun (WGS) entry which is preliminary data.</text>
</comment>
<accession>A0ABV2CYL0</accession>
<feature type="transmembrane region" description="Helical" evidence="1">
    <location>
        <begin position="81"/>
        <end position="97"/>
    </location>
</feature>
<evidence type="ECO:0000313" key="2">
    <source>
        <dbReference type="EMBL" id="MET1754239.1"/>
    </source>
</evidence>
<gene>
    <name evidence="2" type="ORF">ABVV53_02005</name>
</gene>
<feature type="transmembrane region" description="Helical" evidence="1">
    <location>
        <begin position="24"/>
        <end position="41"/>
    </location>
</feature>
<feature type="transmembrane region" description="Helical" evidence="1">
    <location>
        <begin position="48"/>
        <end position="69"/>
    </location>
</feature>
<protein>
    <submittedName>
        <fullName evidence="2">Uncharacterized protein</fullName>
    </submittedName>
</protein>
<keyword evidence="1" id="KW-1133">Transmembrane helix</keyword>
<dbReference type="Proteomes" id="UP001548713">
    <property type="component" value="Unassembled WGS sequence"/>
</dbReference>
<evidence type="ECO:0000313" key="3">
    <source>
        <dbReference type="Proteomes" id="UP001548713"/>
    </source>
</evidence>